<keyword evidence="2" id="KW-1185">Reference proteome</keyword>
<dbReference type="EMBL" id="VXIV02002317">
    <property type="protein sequence ID" value="KAF6026237.1"/>
    <property type="molecule type" value="Genomic_DNA"/>
</dbReference>
<protein>
    <submittedName>
        <fullName evidence="1">Uncharacterized protein</fullName>
    </submittedName>
</protein>
<evidence type="ECO:0000313" key="2">
    <source>
        <dbReference type="Proteomes" id="UP000593567"/>
    </source>
</evidence>
<evidence type="ECO:0000313" key="1">
    <source>
        <dbReference type="EMBL" id="KAF6026237.1"/>
    </source>
</evidence>
<gene>
    <name evidence="1" type="ORF">EB796_015455</name>
</gene>
<name>A0A7J7JJL1_BUGNE</name>
<dbReference type="AlphaFoldDB" id="A0A7J7JJL1"/>
<comment type="caution">
    <text evidence="1">The sequence shown here is derived from an EMBL/GenBank/DDBJ whole genome shotgun (WGS) entry which is preliminary data.</text>
</comment>
<sequence length="129" mass="14701">MKCCLTFNFEPYEGCFTGDITTTNMPGHVVPNYFEGRKHCHSHGAAYSGFYGKNSNTTEISVLCLDEDELTLFSETLDYQCDTMQDGYLVGNKEVQGSVAVLSLYQTFYGEYYLRELNPIYTKLRQPLI</sequence>
<accession>A0A7J7JJL1</accession>
<reference evidence="1" key="1">
    <citation type="submission" date="2020-06" db="EMBL/GenBank/DDBJ databases">
        <title>Draft genome of Bugula neritina, a colonial animal packing powerful symbionts and potential medicines.</title>
        <authorList>
            <person name="Rayko M."/>
        </authorList>
    </citation>
    <scope>NUCLEOTIDE SEQUENCE [LARGE SCALE GENOMIC DNA]</scope>
    <source>
        <strain evidence="1">Kwan_BN1</strain>
    </source>
</reference>
<organism evidence="1 2">
    <name type="scientific">Bugula neritina</name>
    <name type="common">Brown bryozoan</name>
    <name type="synonym">Sertularia neritina</name>
    <dbReference type="NCBI Taxonomy" id="10212"/>
    <lineage>
        <taxon>Eukaryota</taxon>
        <taxon>Metazoa</taxon>
        <taxon>Spiralia</taxon>
        <taxon>Lophotrochozoa</taxon>
        <taxon>Bryozoa</taxon>
        <taxon>Gymnolaemata</taxon>
        <taxon>Cheilostomatida</taxon>
        <taxon>Flustrina</taxon>
        <taxon>Buguloidea</taxon>
        <taxon>Bugulidae</taxon>
        <taxon>Bugula</taxon>
    </lineage>
</organism>
<dbReference type="Proteomes" id="UP000593567">
    <property type="component" value="Unassembled WGS sequence"/>
</dbReference>
<proteinExistence type="predicted"/>